<dbReference type="Gene3D" id="1.10.287.1490">
    <property type="match status" value="1"/>
</dbReference>
<keyword evidence="3" id="KW-1185">Reference proteome</keyword>
<name>A0A9P4NMT6_9PEZI</name>
<evidence type="ECO:0000313" key="3">
    <source>
        <dbReference type="Proteomes" id="UP000800235"/>
    </source>
</evidence>
<gene>
    <name evidence="2" type="ORF">EJ08DRAFT_651143</name>
</gene>
<feature type="compositionally biased region" description="Basic and acidic residues" evidence="1">
    <location>
        <begin position="187"/>
        <end position="215"/>
    </location>
</feature>
<dbReference type="AlphaFoldDB" id="A0A9P4NMT6"/>
<dbReference type="EMBL" id="MU007056">
    <property type="protein sequence ID" value="KAF2428059.1"/>
    <property type="molecule type" value="Genomic_DNA"/>
</dbReference>
<evidence type="ECO:0000256" key="1">
    <source>
        <dbReference type="SAM" id="MobiDB-lite"/>
    </source>
</evidence>
<feature type="compositionally biased region" description="Acidic residues" evidence="1">
    <location>
        <begin position="116"/>
        <end position="125"/>
    </location>
</feature>
<feature type="region of interest" description="Disordered" evidence="1">
    <location>
        <begin position="1"/>
        <end position="34"/>
    </location>
</feature>
<evidence type="ECO:0000313" key="2">
    <source>
        <dbReference type="EMBL" id="KAF2428059.1"/>
    </source>
</evidence>
<feature type="compositionally biased region" description="Basic and acidic residues" evidence="1">
    <location>
        <begin position="13"/>
        <end position="34"/>
    </location>
</feature>
<reference evidence="2" key="1">
    <citation type="journal article" date="2020" name="Stud. Mycol.">
        <title>101 Dothideomycetes genomes: a test case for predicting lifestyles and emergence of pathogens.</title>
        <authorList>
            <person name="Haridas S."/>
            <person name="Albert R."/>
            <person name="Binder M."/>
            <person name="Bloem J."/>
            <person name="Labutti K."/>
            <person name="Salamov A."/>
            <person name="Andreopoulos B."/>
            <person name="Baker S."/>
            <person name="Barry K."/>
            <person name="Bills G."/>
            <person name="Bluhm B."/>
            <person name="Cannon C."/>
            <person name="Castanera R."/>
            <person name="Culley D."/>
            <person name="Daum C."/>
            <person name="Ezra D."/>
            <person name="Gonzalez J."/>
            <person name="Henrissat B."/>
            <person name="Kuo A."/>
            <person name="Liang C."/>
            <person name="Lipzen A."/>
            <person name="Lutzoni F."/>
            <person name="Magnuson J."/>
            <person name="Mondo S."/>
            <person name="Nolan M."/>
            <person name="Ohm R."/>
            <person name="Pangilinan J."/>
            <person name="Park H.-J."/>
            <person name="Ramirez L."/>
            <person name="Alfaro M."/>
            <person name="Sun H."/>
            <person name="Tritt A."/>
            <person name="Yoshinaga Y."/>
            <person name="Zwiers L.-H."/>
            <person name="Turgeon B."/>
            <person name="Goodwin S."/>
            <person name="Spatafora J."/>
            <person name="Crous P."/>
            <person name="Grigoriev I."/>
        </authorList>
    </citation>
    <scope>NUCLEOTIDE SEQUENCE</scope>
    <source>
        <strain evidence="2">CBS 130266</strain>
    </source>
</reference>
<feature type="region of interest" description="Disordered" evidence="1">
    <location>
        <begin position="187"/>
        <end position="223"/>
    </location>
</feature>
<dbReference type="Proteomes" id="UP000800235">
    <property type="component" value="Unassembled WGS sequence"/>
</dbReference>
<feature type="compositionally biased region" description="Basic and acidic residues" evidence="1">
    <location>
        <begin position="101"/>
        <end position="115"/>
    </location>
</feature>
<proteinExistence type="predicted"/>
<accession>A0A9P4NMT6</accession>
<feature type="region of interest" description="Disordered" evidence="1">
    <location>
        <begin position="101"/>
        <end position="127"/>
    </location>
</feature>
<protein>
    <submittedName>
        <fullName evidence="2">Uncharacterized protein</fullName>
    </submittedName>
</protein>
<organism evidence="2 3">
    <name type="scientific">Tothia fuscella</name>
    <dbReference type="NCBI Taxonomy" id="1048955"/>
    <lineage>
        <taxon>Eukaryota</taxon>
        <taxon>Fungi</taxon>
        <taxon>Dikarya</taxon>
        <taxon>Ascomycota</taxon>
        <taxon>Pezizomycotina</taxon>
        <taxon>Dothideomycetes</taxon>
        <taxon>Pleosporomycetidae</taxon>
        <taxon>Venturiales</taxon>
        <taxon>Cylindrosympodiaceae</taxon>
        <taxon>Tothia</taxon>
    </lineage>
</organism>
<comment type="caution">
    <text evidence="2">The sequence shown here is derived from an EMBL/GenBank/DDBJ whole genome shotgun (WGS) entry which is preliminary data.</text>
</comment>
<sequence>MPDNVPAGPSHTNTEDIKHQDSTRDAGQRDQHSRDCKIAAKPQNPLGTSLFPIQTGNKNHIIKSNIGGNTAPLMALVSDSTNTALNEALAQVAVLTAKLKESESRREDSESRLEEVESGLEEVESERDRLRGQLDDIQDDFADYKFKVKDQIVVNDDTKAGNAEAISHLNRRRVRLIHDEEQLDEKQEQELGKLDRTRQELDRTRKHLNEKEDRLNNGQSAPTTNIIMGSQEYIHRRKSAYDRYWQGVMRARSGVPNHDAFSTGELLWCTVVEALMDRKVQENEPNVRVRYRETETLENGAVIVWIFKERLCVFQGYTHDRPTYQMFLTYTSHGRGPHITHVNTNTVCRLVGLERGTIEDAK</sequence>